<dbReference type="Gene3D" id="1.10.287.130">
    <property type="match status" value="1"/>
</dbReference>
<feature type="transmembrane region" description="Helical" evidence="14">
    <location>
        <begin position="6"/>
        <end position="29"/>
    </location>
</feature>
<dbReference type="Pfam" id="PF02518">
    <property type="entry name" value="HATPase_c"/>
    <property type="match status" value="1"/>
</dbReference>
<keyword evidence="4" id="KW-1003">Cell membrane</keyword>
<keyword evidence="12" id="KW-0902">Two-component regulatory system</keyword>
<keyword evidence="13 14" id="KW-0472">Membrane</keyword>
<dbReference type="CDD" id="cd00075">
    <property type="entry name" value="HATPase"/>
    <property type="match status" value="1"/>
</dbReference>
<evidence type="ECO:0000256" key="3">
    <source>
        <dbReference type="ARBA" id="ARBA00012438"/>
    </source>
</evidence>
<dbReference type="EMBL" id="JBHTLM010000001">
    <property type="protein sequence ID" value="MFD1175205.1"/>
    <property type="molecule type" value="Genomic_DNA"/>
</dbReference>
<dbReference type="RefSeq" id="WP_379316287.1">
    <property type="nucleotide sequence ID" value="NZ_JBHTLM010000001.1"/>
</dbReference>
<organism evidence="17 18">
    <name type="scientific">Paenibacillus puldeungensis</name>
    <dbReference type="NCBI Taxonomy" id="696536"/>
    <lineage>
        <taxon>Bacteria</taxon>
        <taxon>Bacillati</taxon>
        <taxon>Bacillota</taxon>
        <taxon>Bacilli</taxon>
        <taxon>Bacillales</taxon>
        <taxon>Paenibacillaceae</taxon>
        <taxon>Paenibacillus</taxon>
    </lineage>
</organism>
<keyword evidence="11 14" id="KW-1133">Transmembrane helix</keyword>
<dbReference type="Proteomes" id="UP001597262">
    <property type="component" value="Unassembled WGS sequence"/>
</dbReference>
<dbReference type="InterPro" id="IPR003660">
    <property type="entry name" value="HAMP_dom"/>
</dbReference>
<comment type="catalytic activity">
    <reaction evidence="1">
        <text>ATP + protein L-histidine = ADP + protein N-phospho-L-histidine.</text>
        <dbReference type="EC" id="2.7.13.3"/>
    </reaction>
</comment>
<dbReference type="InterPro" id="IPR003661">
    <property type="entry name" value="HisK_dim/P_dom"/>
</dbReference>
<evidence type="ECO:0000256" key="9">
    <source>
        <dbReference type="ARBA" id="ARBA00022777"/>
    </source>
</evidence>
<dbReference type="InterPro" id="IPR003594">
    <property type="entry name" value="HATPase_dom"/>
</dbReference>
<protein>
    <recommendedName>
        <fullName evidence="3">histidine kinase</fullName>
        <ecNumber evidence="3">2.7.13.3</ecNumber>
    </recommendedName>
</protein>
<evidence type="ECO:0000256" key="13">
    <source>
        <dbReference type="ARBA" id="ARBA00023136"/>
    </source>
</evidence>
<dbReference type="PANTHER" id="PTHR45528">
    <property type="entry name" value="SENSOR HISTIDINE KINASE CPXA"/>
    <property type="match status" value="1"/>
</dbReference>
<feature type="domain" description="Histidine kinase" evidence="15">
    <location>
        <begin position="252"/>
        <end position="490"/>
    </location>
</feature>
<dbReference type="EC" id="2.7.13.3" evidence="3"/>
<evidence type="ECO:0000259" key="15">
    <source>
        <dbReference type="PROSITE" id="PS50109"/>
    </source>
</evidence>
<dbReference type="Gene3D" id="6.10.340.10">
    <property type="match status" value="1"/>
</dbReference>
<comment type="subcellular location">
    <subcellularLocation>
        <location evidence="2">Cell membrane</location>
        <topology evidence="2">Multi-pass membrane protein</topology>
    </subcellularLocation>
</comment>
<reference evidence="18" key="1">
    <citation type="journal article" date="2019" name="Int. J. Syst. Evol. Microbiol.">
        <title>The Global Catalogue of Microorganisms (GCM) 10K type strain sequencing project: providing services to taxonomists for standard genome sequencing and annotation.</title>
        <authorList>
            <consortium name="The Broad Institute Genomics Platform"/>
            <consortium name="The Broad Institute Genome Sequencing Center for Infectious Disease"/>
            <person name="Wu L."/>
            <person name="Ma J."/>
        </authorList>
    </citation>
    <scope>NUCLEOTIDE SEQUENCE [LARGE SCALE GENOMIC DNA]</scope>
    <source>
        <strain evidence="18">CCUG 59189</strain>
    </source>
</reference>
<keyword evidence="5" id="KW-0597">Phosphoprotein</keyword>
<evidence type="ECO:0000313" key="18">
    <source>
        <dbReference type="Proteomes" id="UP001597262"/>
    </source>
</evidence>
<keyword evidence="10 17" id="KW-0067">ATP-binding</keyword>
<evidence type="ECO:0000256" key="1">
    <source>
        <dbReference type="ARBA" id="ARBA00000085"/>
    </source>
</evidence>
<dbReference type="Gene3D" id="3.30.565.10">
    <property type="entry name" value="Histidine kinase-like ATPase, C-terminal domain"/>
    <property type="match status" value="1"/>
</dbReference>
<name>A0ABW3RU35_9BACL</name>
<dbReference type="SMART" id="SM00304">
    <property type="entry name" value="HAMP"/>
    <property type="match status" value="1"/>
</dbReference>
<evidence type="ECO:0000256" key="10">
    <source>
        <dbReference type="ARBA" id="ARBA00022840"/>
    </source>
</evidence>
<dbReference type="PRINTS" id="PR00344">
    <property type="entry name" value="BCTRLSENSOR"/>
</dbReference>
<evidence type="ECO:0000256" key="12">
    <source>
        <dbReference type="ARBA" id="ARBA00023012"/>
    </source>
</evidence>
<dbReference type="PROSITE" id="PS50109">
    <property type="entry name" value="HIS_KIN"/>
    <property type="match status" value="1"/>
</dbReference>
<evidence type="ECO:0000256" key="6">
    <source>
        <dbReference type="ARBA" id="ARBA00022679"/>
    </source>
</evidence>
<dbReference type="SUPFAM" id="SSF47384">
    <property type="entry name" value="Homodimeric domain of signal transducing histidine kinase"/>
    <property type="match status" value="1"/>
</dbReference>
<evidence type="ECO:0000256" key="2">
    <source>
        <dbReference type="ARBA" id="ARBA00004651"/>
    </source>
</evidence>
<comment type="caution">
    <text evidence="17">The sequence shown here is derived from an EMBL/GenBank/DDBJ whole genome shotgun (WGS) entry which is preliminary data.</text>
</comment>
<keyword evidence="7 14" id="KW-0812">Transmembrane</keyword>
<dbReference type="InterPro" id="IPR036890">
    <property type="entry name" value="HATPase_C_sf"/>
</dbReference>
<evidence type="ECO:0000256" key="5">
    <source>
        <dbReference type="ARBA" id="ARBA00022553"/>
    </source>
</evidence>
<keyword evidence="6" id="KW-0808">Transferase</keyword>
<accession>A0ABW3RU35</accession>
<dbReference type="InterPro" id="IPR036097">
    <property type="entry name" value="HisK_dim/P_sf"/>
</dbReference>
<dbReference type="SMART" id="SM00388">
    <property type="entry name" value="HisKA"/>
    <property type="match status" value="1"/>
</dbReference>
<evidence type="ECO:0000256" key="4">
    <source>
        <dbReference type="ARBA" id="ARBA00022475"/>
    </source>
</evidence>
<dbReference type="InterPro" id="IPR005467">
    <property type="entry name" value="His_kinase_dom"/>
</dbReference>
<feature type="transmembrane region" description="Helical" evidence="14">
    <location>
        <begin position="161"/>
        <end position="181"/>
    </location>
</feature>
<evidence type="ECO:0000256" key="14">
    <source>
        <dbReference type="SAM" id="Phobius"/>
    </source>
</evidence>
<proteinExistence type="predicted"/>
<dbReference type="InterPro" id="IPR050398">
    <property type="entry name" value="HssS/ArlS-like"/>
</dbReference>
<dbReference type="PANTHER" id="PTHR45528:SF1">
    <property type="entry name" value="SENSOR HISTIDINE KINASE CPXA"/>
    <property type="match status" value="1"/>
</dbReference>
<evidence type="ECO:0000256" key="7">
    <source>
        <dbReference type="ARBA" id="ARBA00022692"/>
    </source>
</evidence>
<evidence type="ECO:0000259" key="16">
    <source>
        <dbReference type="PROSITE" id="PS50885"/>
    </source>
</evidence>
<dbReference type="CDD" id="cd00082">
    <property type="entry name" value="HisKA"/>
    <property type="match status" value="1"/>
</dbReference>
<dbReference type="Pfam" id="PF00512">
    <property type="entry name" value="HisKA"/>
    <property type="match status" value="1"/>
</dbReference>
<dbReference type="SMART" id="SM00387">
    <property type="entry name" value="HATPase_c"/>
    <property type="match status" value="1"/>
</dbReference>
<keyword evidence="18" id="KW-1185">Reference proteome</keyword>
<dbReference type="SUPFAM" id="SSF55874">
    <property type="entry name" value="ATPase domain of HSP90 chaperone/DNA topoisomerase II/histidine kinase"/>
    <property type="match status" value="1"/>
</dbReference>
<dbReference type="InterPro" id="IPR004358">
    <property type="entry name" value="Sig_transdc_His_kin-like_C"/>
</dbReference>
<keyword evidence="8" id="KW-0547">Nucleotide-binding</keyword>
<evidence type="ECO:0000256" key="11">
    <source>
        <dbReference type="ARBA" id="ARBA00022989"/>
    </source>
</evidence>
<keyword evidence="9" id="KW-0418">Kinase</keyword>
<evidence type="ECO:0000313" key="17">
    <source>
        <dbReference type="EMBL" id="MFD1175205.1"/>
    </source>
</evidence>
<evidence type="ECO:0000256" key="8">
    <source>
        <dbReference type="ARBA" id="ARBA00022741"/>
    </source>
</evidence>
<dbReference type="PROSITE" id="PS50885">
    <property type="entry name" value="HAMP"/>
    <property type="match status" value="1"/>
</dbReference>
<sequence>MKIKTWLLLSFLTVMLLPLIALYLLYILLGNFYEQKDVAETLTVARQFANIEDKLQSSQLYRVQPSAQYASIRALTSPSVQIDLYRSDGVTLFSSVDQDDATWLFPVNQERLFTDLYDIQESSRAFSLKKPVFSDGELIGIYKITIAREAWISGVRSRTGLIVSLLLIFVAFLYAAIVILLNRKLNRPLGLLTRRMQSFARNVPSSPADEHKRIKGEIGDVIDQFEEMKRQIVEGRDEVQRQQQANNYMVASLSHDLKTPLTSIRAYAEALSESPELQEKERKEYTAILFSKVEQMRQMIDDLSVYTSLQSMNHPPDFVPVDGDEFFEMLESGYGAICESKSIHLQTSAWVTGSCMVEPRQMTRLVDNLMNNALKYAGSDGRIWLHAQDANMALPNWVFPTKFSGLEQPIEPSIWILVQNEGPVIPENILEKMYEPFYQGTASRTQKDRASSGLGLSIVQMIAKRHGGTFALYSSEGCGMLAVCQLPKIKRQVEQNEN</sequence>
<gene>
    <name evidence="17" type="ORF">ACFQ3W_02640</name>
</gene>
<feature type="domain" description="HAMP" evidence="16">
    <location>
        <begin position="183"/>
        <end position="237"/>
    </location>
</feature>
<dbReference type="GO" id="GO:0005524">
    <property type="term" value="F:ATP binding"/>
    <property type="evidence" value="ECO:0007669"/>
    <property type="project" value="UniProtKB-KW"/>
</dbReference>